<evidence type="ECO:0000256" key="1">
    <source>
        <dbReference type="SAM" id="MobiDB-lite"/>
    </source>
</evidence>
<protein>
    <submittedName>
        <fullName evidence="2">Uncharacterized protein</fullName>
    </submittedName>
</protein>
<reference evidence="2 3" key="1">
    <citation type="journal article" date="2016" name="Nat. Commun.">
        <title>Ectomycorrhizal ecology is imprinted in the genome of the dominant symbiotic fungus Cenococcum geophilum.</title>
        <authorList>
            <consortium name="DOE Joint Genome Institute"/>
            <person name="Peter M."/>
            <person name="Kohler A."/>
            <person name="Ohm R.A."/>
            <person name="Kuo A."/>
            <person name="Krutzmann J."/>
            <person name="Morin E."/>
            <person name="Arend M."/>
            <person name="Barry K.W."/>
            <person name="Binder M."/>
            <person name="Choi C."/>
            <person name="Clum A."/>
            <person name="Copeland A."/>
            <person name="Grisel N."/>
            <person name="Haridas S."/>
            <person name="Kipfer T."/>
            <person name="LaButti K."/>
            <person name="Lindquist E."/>
            <person name="Lipzen A."/>
            <person name="Maire R."/>
            <person name="Meier B."/>
            <person name="Mihaltcheva S."/>
            <person name="Molinier V."/>
            <person name="Murat C."/>
            <person name="Poggeler S."/>
            <person name="Quandt C.A."/>
            <person name="Sperisen C."/>
            <person name="Tritt A."/>
            <person name="Tisserant E."/>
            <person name="Crous P.W."/>
            <person name="Henrissat B."/>
            <person name="Nehls U."/>
            <person name="Egli S."/>
            <person name="Spatafora J.W."/>
            <person name="Grigoriev I.V."/>
            <person name="Martin F.M."/>
        </authorList>
    </citation>
    <scope>NUCLEOTIDE SEQUENCE [LARGE SCALE GENOMIC DNA]</scope>
    <source>
        <strain evidence="2 3">CBS 207.34</strain>
    </source>
</reference>
<dbReference type="AlphaFoldDB" id="A0A8E2EPM2"/>
<keyword evidence="3" id="KW-1185">Reference proteome</keyword>
<organism evidence="2 3">
    <name type="scientific">Glonium stellatum</name>
    <dbReference type="NCBI Taxonomy" id="574774"/>
    <lineage>
        <taxon>Eukaryota</taxon>
        <taxon>Fungi</taxon>
        <taxon>Dikarya</taxon>
        <taxon>Ascomycota</taxon>
        <taxon>Pezizomycotina</taxon>
        <taxon>Dothideomycetes</taxon>
        <taxon>Pleosporomycetidae</taxon>
        <taxon>Gloniales</taxon>
        <taxon>Gloniaceae</taxon>
        <taxon>Glonium</taxon>
    </lineage>
</organism>
<feature type="region of interest" description="Disordered" evidence="1">
    <location>
        <begin position="215"/>
        <end position="235"/>
    </location>
</feature>
<name>A0A8E2EPM2_9PEZI</name>
<proteinExistence type="predicted"/>
<accession>A0A8E2EPM2</accession>
<feature type="compositionally biased region" description="Polar residues" evidence="1">
    <location>
        <begin position="287"/>
        <end position="306"/>
    </location>
</feature>
<dbReference type="OrthoDB" id="10558898at2759"/>
<feature type="region of interest" description="Disordered" evidence="1">
    <location>
        <begin position="264"/>
        <end position="306"/>
    </location>
</feature>
<evidence type="ECO:0000313" key="3">
    <source>
        <dbReference type="Proteomes" id="UP000250140"/>
    </source>
</evidence>
<dbReference type="EMBL" id="KV750973">
    <property type="protein sequence ID" value="OCL02318.1"/>
    <property type="molecule type" value="Genomic_DNA"/>
</dbReference>
<dbReference type="Proteomes" id="UP000250140">
    <property type="component" value="Unassembled WGS sequence"/>
</dbReference>
<gene>
    <name evidence="2" type="ORF">AOQ84DRAFT_443447</name>
</gene>
<evidence type="ECO:0000313" key="2">
    <source>
        <dbReference type="EMBL" id="OCL02318.1"/>
    </source>
</evidence>
<feature type="compositionally biased region" description="Polar residues" evidence="1">
    <location>
        <begin position="264"/>
        <end position="278"/>
    </location>
</feature>
<feature type="compositionally biased region" description="Basic and acidic residues" evidence="1">
    <location>
        <begin position="216"/>
        <end position="233"/>
    </location>
</feature>
<sequence length="306" mass="34311">MVVTYYSTDSFSSKLYIRWPELDLDMRIYDAETDLRATTPLLCMTITIDNIATPTYHSDIRGVPAVDHAKIARFKRALQLKSSVTLTFTVGMKYSLLRPPEEVVSLLVGLTGWNLSFFTRVSRIKSRNRRLGSKKEGPADLMLWEKDLESGQNRRRVAQLTFRSQGDSEKQWISGTVNSSSTISASSDADATISICHKARGALLDVVKMTATVLDDPGHEPKATRHRPTHNDEQSELTLTFQDSRFRLEFYNLIENFKNATAGHSSTMMRRSISSGQNEPPRRMGSYASSEISPSMRVTTSGSPAF</sequence>